<reference evidence="2 3" key="1">
    <citation type="submission" date="2020-08" db="EMBL/GenBank/DDBJ databases">
        <title>Genomic Encyclopedia of Type Strains, Phase III (KMG-III): the genomes of soil and plant-associated and newly described type strains.</title>
        <authorList>
            <person name="Whitman W."/>
        </authorList>
    </citation>
    <scope>NUCLEOTIDE SEQUENCE [LARGE SCALE GENOMIC DNA]</scope>
    <source>
        <strain evidence="2 3">CECT 8654</strain>
    </source>
</reference>
<evidence type="ECO:0000256" key="1">
    <source>
        <dbReference type="SAM" id="SignalP"/>
    </source>
</evidence>
<dbReference type="Gene3D" id="1.25.40.10">
    <property type="entry name" value="Tetratricopeptide repeat domain"/>
    <property type="match status" value="1"/>
</dbReference>
<proteinExistence type="predicted"/>
<dbReference type="AlphaFoldDB" id="A0A7W4W4J0"/>
<dbReference type="InterPro" id="IPR019734">
    <property type="entry name" value="TPR_rpt"/>
</dbReference>
<dbReference type="SUPFAM" id="SSF48452">
    <property type="entry name" value="TPR-like"/>
    <property type="match status" value="1"/>
</dbReference>
<name>A0A7W4W4J0_9GAMM</name>
<dbReference type="PROSITE" id="PS51257">
    <property type="entry name" value="PROKAR_LIPOPROTEIN"/>
    <property type="match status" value="1"/>
</dbReference>
<comment type="caution">
    <text evidence="2">The sequence shown here is derived from an EMBL/GenBank/DDBJ whole genome shotgun (WGS) entry which is preliminary data.</text>
</comment>
<dbReference type="SMART" id="SM00028">
    <property type="entry name" value="TPR"/>
    <property type="match status" value="3"/>
</dbReference>
<dbReference type="EMBL" id="JACHWY010000001">
    <property type="protein sequence ID" value="MBB3047023.1"/>
    <property type="molecule type" value="Genomic_DNA"/>
</dbReference>
<evidence type="ECO:0000313" key="2">
    <source>
        <dbReference type="EMBL" id="MBB3047023.1"/>
    </source>
</evidence>
<dbReference type="Proteomes" id="UP000537130">
    <property type="component" value="Unassembled WGS sequence"/>
</dbReference>
<organism evidence="2 3">
    <name type="scientific">Litorivivens lipolytica</name>
    <dbReference type="NCBI Taxonomy" id="1524264"/>
    <lineage>
        <taxon>Bacteria</taxon>
        <taxon>Pseudomonadati</taxon>
        <taxon>Pseudomonadota</taxon>
        <taxon>Gammaproteobacteria</taxon>
        <taxon>Litorivivens</taxon>
    </lineage>
</organism>
<feature type="chain" id="PRO_5031388743" evidence="1">
    <location>
        <begin position="18"/>
        <end position="338"/>
    </location>
</feature>
<accession>A0A7W4W4J0</accession>
<keyword evidence="3" id="KW-1185">Reference proteome</keyword>
<sequence>MRYLILVMLSLALAACASGPSLPPPAYDADQLLARKTIGLDPRPYRSEEFWLNPDMVMRHFVDWSTQDADREHAALALLKSLRDEWPALKYRRDANYSAAAAFHEDQANCLSYSAMVVSLMRHAGVRANFQRVEAAPEWDIDGQSAVAALHINAVIFQQGKQVEVDWLERRNPTDYERRIVLNDDQALAEWHNNLGAEALLNNDLPLAFAELSRALRLYPEAAHIWVNLGVVYRRVGLLDHAESAWLIALENNTRQLQAMSNLQMLYRAQKREALADDLEKMMTYYRRQNPYYHYLLAQQAEEAERYDEARRHIRRAMRLHSDLRFEALYARILQHET</sequence>
<dbReference type="RefSeq" id="WP_183409671.1">
    <property type="nucleotide sequence ID" value="NZ_JACHWY010000001.1"/>
</dbReference>
<gene>
    <name evidence="2" type="ORF">FHR99_001259</name>
</gene>
<feature type="signal peptide" evidence="1">
    <location>
        <begin position="1"/>
        <end position="17"/>
    </location>
</feature>
<dbReference type="InterPro" id="IPR011990">
    <property type="entry name" value="TPR-like_helical_dom_sf"/>
</dbReference>
<evidence type="ECO:0000313" key="3">
    <source>
        <dbReference type="Proteomes" id="UP000537130"/>
    </source>
</evidence>
<keyword evidence="1" id="KW-0732">Signal</keyword>
<protein>
    <submittedName>
        <fullName evidence="2">Tetratricopeptide (TPR) repeat protein</fullName>
    </submittedName>
</protein>